<dbReference type="Proteomes" id="UP000270094">
    <property type="component" value="Unassembled WGS sequence"/>
</dbReference>
<dbReference type="PANTHER" id="PTHR11690:SF276">
    <property type="entry name" value="DEGENERIN DEG-1"/>
    <property type="match status" value="1"/>
</dbReference>
<evidence type="ECO:0000256" key="13">
    <source>
        <dbReference type="RuleBase" id="RU000679"/>
    </source>
</evidence>
<keyword evidence="18" id="KW-1185">Reference proteome</keyword>
<dbReference type="PANTHER" id="PTHR11690">
    <property type="entry name" value="AMILORIDE-SENSITIVE SODIUM CHANNEL-RELATED"/>
    <property type="match status" value="1"/>
</dbReference>
<keyword evidence="7" id="KW-0915">Sodium</keyword>
<dbReference type="PRINTS" id="PR01078">
    <property type="entry name" value="AMINACHANNEL"/>
</dbReference>
<keyword evidence="8 13" id="KW-0406">Ion transport</keyword>
<dbReference type="GO" id="GO:0015280">
    <property type="term" value="F:ligand-gated sodium channel activity"/>
    <property type="evidence" value="ECO:0007669"/>
    <property type="project" value="TreeGrafter"/>
</dbReference>
<evidence type="ECO:0000256" key="2">
    <source>
        <dbReference type="ARBA" id="ARBA00007193"/>
    </source>
</evidence>
<dbReference type="InterPro" id="IPR001873">
    <property type="entry name" value="ENaC"/>
</dbReference>
<dbReference type="PROSITE" id="PS01206">
    <property type="entry name" value="ASC"/>
    <property type="match status" value="1"/>
</dbReference>
<dbReference type="EMBL" id="UYYB01094524">
    <property type="protein sequence ID" value="VDM74545.1"/>
    <property type="molecule type" value="Genomic_DNA"/>
</dbReference>
<dbReference type="OrthoDB" id="5874059at2759"/>
<keyword evidence="10" id="KW-0325">Glycoprotein</keyword>
<evidence type="ECO:0000256" key="10">
    <source>
        <dbReference type="ARBA" id="ARBA00023180"/>
    </source>
</evidence>
<keyword evidence="11 13" id="KW-0739">Sodium transport</keyword>
<evidence type="ECO:0000256" key="9">
    <source>
        <dbReference type="ARBA" id="ARBA00023136"/>
    </source>
</evidence>
<comment type="subcellular location">
    <subcellularLocation>
        <location evidence="1">Membrane</location>
        <topology evidence="1">Multi-pass membrane protein</topology>
    </subcellularLocation>
</comment>
<reference evidence="17 18" key="1">
    <citation type="submission" date="2018-11" db="EMBL/GenBank/DDBJ databases">
        <authorList>
            <consortium name="Pathogen Informatics"/>
        </authorList>
    </citation>
    <scope>NUCLEOTIDE SEQUENCE [LARGE SCALE GENOMIC DNA]</scope>
</reference>
<dbReference type="Pfam" id="PF00858">
    <property type="entry name" value="ASC"/>
    <property type="match status" value="1"/>
</dbReference>
<evidence type="ECO:0000256" key="12">
    <source>
        <dbReference type="ARBA" id="ARBA00023303"/>
    </source>
</evidence>
<proteinExistence type="inferred from homology"/>
<keyword evidence="6 15" id="KW-1133">Transmembrane helix</keyword>
<sequence length="228" mass="26274">MKKVKLLIHSILSFVLSTLSLQKLIQRLSKPYGDCIQAESFNKTDYIYQDYDYHPEGCHRSCFQTNLLRDCACGDPRFPVPKNSKHCSAFNATAKVHRNCARGYILNQSVAFGSNRRKQKCHFYLLGDCDGMTETECENYYRLNAAMVEVGIVYYRDSFRHSPHPPLARLLSGFSVITVMEVIVLVVDVMSICFRRKNERMMKKERSKDEKAYAQTSSNEKTKSLVQI</sequence>
<evidence type="ECO:0000313" key="17">
    <source>
        <dbReference type="EMBL" id="VDM74545.1"/>
    </source>
</evidence>
<gene>
    <name evidence="17" type="ORF">SVUK_LOCUS9543</name>
</gene>
<keyword evidence="12 13" id="KW-0407">Ion channel</keyword>
<name>A0A3P7KVZ9_STRVU</name>
<feature type="signal peptide" evidence="16">
    <location>
        <begin position="1"/>
        <end position="20"/>
    </location>
</feature>
<evidence type="ECO:0000256" key="7">
    <source>
        <dbReference type="ARBA" id="ARBA00023053"/>
    </source>
</evidence>
<protein>
    <submittedName>
        <fullName evidence="17">Uncharacterized protein</fullName>
    </submittedName>
</protein>
<dbReference type="GO" id="GO:0005886">
    <property type="term" value="C:plasma membrane"/>
    <property type="evidence" value="ECO:0007669"/>
    <property type="project" value="TreeGrafter"/>
</dbReference>
<comment type="similarity">
    <text evidence="2 13">Belongs to the amiloride-sensitive sodium channel (TC 1.A.6) family.</text>
</comment>
<feature type="compositionally biased region" description="Polar residues" evidence="14">
    <location>
        <begin position="214"/>
        <end position="228"/>
    </location>
</feature>
<organism evidence="17 18">
    <name type="scientific">Strongylus vulgaris</name>
    <name type="common">Blood worm</name>
    <dbReference type="NCBI Taxonomy" id="40348"/>
    <lineage>
        <taxon>Eukaryota</taxon>
        <taxon>Metazoa</taxon>
        <taxon>Ecdysozoa</taxon>
        <taxon>Nematoda</taxon>
        <taxon>Chromadorea</taxon>
        <taxon>Rhabditida</taxon>
        <taxon>Rhabditina</taxon>
        <taxon>Rhabditomorpha</taxon>
        <taxon>Strongyloidea</taxon>
        <taxon>Strongylidae</taxon>
        <taxon>Strongylus</taxon>
    </lineage>
</organism>
<keyword evidence="5 13" id="KW-0812">Transmembrane</keyword>
<feature type="region of interest" description="Disordered" evidence="14">
    <location>
        <begin position="204"/>
        <end position="228"/>
    </location>
</feature>
<evidence type="ECO:0000256" key="3">
    <source>
        <dbReference type="ARBA" id="ARBA00022448"/>
    </source>
</evidence>
<dbReference type="Gene3D" id="1.10.287.820">
    <property type="entry name" value="Acid-sensing ion channel domain"/>
    <property type="match status" value="1"/>
</dbReference>
<feature type="chain" id="PRO_5018057508" evidence="16">
    <location>
        <begin position="21"/>
        <end position="228"/>
    </location>
</feature>
<evidence type="ECO:0000256" key="14">
    <source>
        <dbReference type="SAM" id="MobiDB-lite"/>
    </source>
</evidence>
<keyword evidence="4 13" id="KW-0894">Sodium channel</keyword>
<feature type="transmembrane region" description="Helical" evidence="15">
    <location>
        <begin position="170"/>
        <end position="194"/>
    </location>
</feature>
<evidence type="ECO:0000256" key="1">
    <source>
        <dbReference type="ARBA" id="ARBA00004141"/>
    </source>
</evidence>
<keyword evidence="9 15" id="KW-0472">Membrane</keyword>
<dbReference type="AlphaFoldDB" id="A0A3P7KVZ9"/>
<evidence type="ECO:0000256" key="16">
    <source>
        <dbReference type="SAM" id="SignalP"/>
    </source>
</evidence>
<keyword evidence="3 13" id="KW-0813">Transport</keyword>
<evidence type="ECO:0000256" key="6">
    <source>
        <dbReference type="ARBA" id="ARBA00022989"/>
    </source>
</evidence>
<evidence type="ECO:0000256" key="5">
    <source>
        <dbReference type="ARBA" id="ARBA00022692"/>
    </source>
</evidence>
<evidence type="ECO:0000313" key="18">
    <source>
        <dbReference type="Proteomes" id="UP000270094"/>
    </source>
</evidence>
<evidence type="ECO:0000256" key="11">
    <source>
        <dbReference type="ARBA" id="ARBA00023201"/>
    </source>
</evidence>
<dbReference type="InterPro" id="IPR020903">
    <property type="entry name" value="ENaC_CS"/>
</dbReference>
<evidence type="ECO:0000256" key="15">
    <source>
        <dbReference type="SAM" id="Phobius"/>
    </source>
</evidence>
<evidence type="ECO:0000256" key="4">
    <source>
        <dbReference type="ARBA" id="ARBA00022461"/>
    </source>
</evidence>
<evidence type="ECO:0000256" key="8">
    <source>
        <dbReference type="ARBA" id="ARBA00023065"/>
    </source>
</evidence>
<accession>A0A3P7KVZ9</accession>
<keyword evidence="16" id="KW-0732">Signal</keyword>